<evidence type="ECO:0000256" key="11">
    <source>
        <dbReference type="ARBA" id="ARBA00023136"/>
    </source>
</evidence>
<accession>A0A412ISP2</accession>
<dbReference type="Pfam" id="PF01554">
    <property type="entry name" value="MatE"/>
    <property type="match status" value="2"/>
</dbReference>
<feature type="transmembrane region" description="Helical" evidence="13">
    <location>
        <begin position="154"/>
        <end position="175"/>
    </location>
</feature>
<evidence type="ECO:0000256" key="10">
    <source>
        <dbReference type="ARBA" id="ARBA00023065"/>
    </source>
</evidence>
<name>A0A412ISP2_9FIRM</name>
<dbReference type="PANTHER" id="PTHR43298">
    <property type="entry name" value="MULTIDRUG RESISTANCE PROTEIN NORM-RELATED"/>
    <property type="match status" value="1"/>
</dbReference>
<evidence type="ECO:0000256" key="3">
    <source>
        <dbReference type="ARBA" id="ARBA00010199"/>
    </source>
</evidence>
<dbReference type="PIRSF" id="PIRSF006603">
    <property type="entry name" value="DinF"/>
    <property type="match status" value="1"/>
</dbReference>
<dbReference type="GO" id="GO:0042910">
    <property type="term" value="F:xenobiotic transmembrane transporter activity"/>
    <property type="evidence" value="ECO:0007669"/>
    <property type="project" value="InterPro"/>
</dbReference>
<proteinExistence type="inferred from homology"/>
<feature type="transmembrane region" description="Helical" evidence="13">
    <location>
        <begin position="187"/>
        <end position="210"/>
    </location>
</feature>
<evidence type="ECO:0000256" key="12">
    <source>
        <dbReference type="ARBA" id="ARBA00031636"/>
    </source>
</evidence>
<dbReference type="InterPro" id="IPR050222">
    <property type="entry name" value="MATE_MdtK"/>
</dbReference>
<dbReference type="EMBL" id="QRVK01000010">
    <property type="protein sequence ID" value="RGS43113.1"/>
    <property type="molecule type" value="Genomic_DNA"/>
</dbReference>
<dbReference type="AlphaFoldDB" id="A0A412ISP2"/>
<feature type="transmembrane region" description="Helical" evidence="13">
    <location>
        <begin position="378"/>
        <end position="396"/>
    </location>
</feature>
<evidence type="ECO:0000256" key="7">
    <source>
        <dbReference type="ARBA" id="ARBA00022475"/>
    </source>
</evidence>
<evidence type="ECO:0000313" key="14">
    <source>
        <dbReference type="EMBL" id="RGS43113.1"/>
    </source>
</evidence>
<evidence type="ECO:0000256" key="5">
    <source>
        <dbReference type="ARBA" id="ARBA00022448"/>
    </source>
</evidence>
<feature type="transmembrane region" description="Helical" evidence="13">
    <location>
        <begin position="305"/>
        <end position="325"/>
    </location>
</feature>
<feature type="transmembrane region" description="Helical" evidence="13">
    <location>
        <begin position="408"/>
        <end position="431"/>
    </location>
</feature>
<feature type="transmembrane region" description="Helical" evidence="13">
    <location>
        <begin position="120"/>
        <end position="142"/>
    </location>
</feature>
<keyword evidence="6" id="KW-0050">Antiport</keyword>
<dbReference type="GO" id="GO:0006811">
    <property type="term" value="P:monoatomic ion transport"/>
    <property type="evidence" value="ECO:0007669"/>
    <property type="project" value="UniProtKB-KW"/>
</dbReference>
<evidence type="ECO:0000256" key="2">
    <source>
        <dbReference type="ARBA" id="ARBA00004651"/>
    </source>
</evidence>
<protein>
    <recommendedName>
        <fullName evidence="4">Probable multidrug resistance protein NorM</fullName>
    </recommendedName>
    <alternativeName>
        <fullName evidence="12">Multidrug-efflux transporter</fullName>
    </alternativeName>
</protein>
<feature type="transmembrane region" description="Helical" evidence="13">
    <location>
        <begin position="78"/>
        <end position="100"/>
    </location>
</feature>
<dbReference type="NCBIfam" id="TIGR00797">
    <property type="entry name" value="matE"/>
    <property type="match status" value="1"/>
</dbReference>
<evidence type="ECO:0000256" key="6">
    <source>
        <dbReference type="ARBA" id="ARBA00022449"/>
    </source>
</evidence>
<evidence type="ECO:0000256" key="4">
    <source>
        <dbReference type="ARBA" id="ARBA00020268"/>
    </source>
</evidence>
<evidence type="ECO:0000256" key="8">
    <source>
        <dbReference type="ARBA" id="ARBA00022692"/>
    </source>
</evidence>
<dbReference type="CDD" id="cd13138">
    <property type="entry name" value="MATE_yoeA_like"/>
    <property type="match status" value="1"/>
</dbReference>
<feature type="transmembrane region" description="Helical" evidence="13">
    <location>
        <begin position="263"/>
        <end position="285"/>
    </location>
</feature>
<keyword evidence="11 13" id="KW-0472">Membrane</keyword>
<keyword evidence="9 13" id="KW-1133">Transmembrane helix</keyword>
<evidence type="ECO:0000256" key="9">
    <source>
        <dbReference type="ARBA" id="ARBA00022989"/>
    </source>
</evidence>
<dbReference type="Proteomes" id="UP000283295">
    <property type="component" value="Unassembled WGS sequence"/>
</dbReference>
<reference evidence="14 15" key="1">
    <citation type="submission" date="2018-08" db="EMBL/GenBank/DDBJ databases">
        <title>A genome reference for cultivated species of the human gut microbiota.</title>
        <authorList>
            <person name="Zou Y."/>
            <person name="Xue W."/>
            <person name="Luo G."/>
        </authorList>
    </citation>
    <scope>NUCLEOTIDE SEQUENCE [LARGE SCALE GENOMIC DNA]</scope>
    <source>
        <strain evidence="14 15">AF22-21</strain>
    </source>
</reference>
<evidence type="ECO:0000256" key="1">
    <source>
        <dbReference type="ARBA" id="ARBA00003408"/>
    </source>
</evidence>
<dbReference type="GO" id="GO:0005886">
    <property type="term" value="C:plasma membrane"/>
    <property type="evidence" value="ECO:0007669"/>
    <property type="project" value="UniProtKB-SubCell"/>
</dbReference>
<organism evidence="14 15">
    <name type="scientific">Coprococcus eutactus</name>
    <dbReference type="NCBI Taxonomy" id="33043"/>
    <lineage>
        <taxon>Bacteria</taxon>
        <taxon>Bacillati</taxon>
        <taxon>Bacillota</taxon>
        <taxon>Clostridia</taxon>
        <taxon>Lachnospirales</taxon>
        <taxon>Lachnospiraceae</taxon>
        <taxon>Coprococcus</taxon>
    </lineage>
</organism>
<keyword evidence="5" id="KW-0813">Transport</keyword>
<keyword evidence="8 13" id="KW-0812">Transmembrane</keyword>
<gene>
    <name evidence="14" type="ORF">DWX94_05785</name>
</gene>
<dbReference type="InterPro" id="IPR002528">
    <property type="entry name" value="MATE_fam"/>
</dbReference>
<comment type="similarity">
    <text evidence="3">Belongs to the multi antimicrobial extrusion (MATE) (TC 2.A.66.1) family.</text>
</comment>
<evidence type="ECO:0000313" key="15">
    <source>
        <dbReference type="Proteomes" id="UP000283295"/>
    </source>
</evidence>
<evidence type="ECO:0000256" key="13">
    <source>
        <dbReference type="SAM" id="Phobius"/>
    </source>
</evidence>
<keyword evidence="7" id="KW-1003">Cell membrane</keyword>
<keyword evidence="10" id="KW-0406">Ion transport</keyword>
<feature type="transmembrane region" description="Helical" evidence="13">
    <location>
        <begin position="337"/>
        <end position="358"/>
    </location>
</feature>
<comment type="subcellular location">
    <subcellularLocation>
        <location evidence="2">Cell membrane</location>
        <topology evidence="2">Multi-pass membrane protein</topology>
    </subcellularLocation>
</comment>
<comment type="function">
    <text evidence="1">Multidrug efflux pump.</text>
</comment>
<feature type="transmembrane region" description="Helical" evidence="13">
    <location>
        <begin position="216"/>
        <end position="237"/>
    </location>
</feature>
<dbReference type="PANTHER" id="PTHR43298:SF2">
    <property type="entry name" value="FMN_FAD EXPORTER YEEO-RELATED"/>
    <property type="match status" value="1"/>
</dbReference>
<sequence length="471" mass="51083">MSEENIVEKVLNSTVSEKQLNRKEHVMDMTEGNSLKLIMKFSIPLLIGNLFQQVYSVVDSVVVGRHLGANALGGVGSVGMISFLFFSLCSGMASGIGVVIAKYFGAKRDDLVRKAIANSIYVILGVGLLMSVLGFCLTGPLIRLMNTPAETVPYAYTYMKITCAFTVAVAVYNGISSILRALGDSRTPLIFLMIASVINAVLDIILVVYLDMGVAGAAYATVFSQIVSGIGSIIYAVKTNSYFKLRREDFRVDHSILKADFKIGLPMAVQTSMISISCSLLQALINGYGPAVMAAYTATGKVEGIVFQPFSSLGLALSTFAGQNIGAEQYDRIKKAVWQAECITIGLSAVLFAAILLFRENIIHFFVTDQEVIRLGAKGMVISGSMYVALGTIYTLRGALNGMGDVLFSMINGFLEVGGRVVFALILMYALDMGFWGIWYTNIFTWIVIALTAAVRLIVYLKKAQRNTNQM</sequence>
<dbReference type="InterPro" id="IPR048279">
    <property type="entry name" value="MdtK-like"/>
</dbReference>
<dbReference type="GO" id="GO:0015297">
    <property type="term" value="F:antiporter activity"/>
    <property type="evidence" value="ECO:0007669"/>
    <property type="project" value="UniProtKB-KW"/>
</dbReference>
<dbReference type="OrthoDB" id="9776324at2"/>
<feature type="transmembrane region" description="Helical" evidence="13">
    <location>
        <begin position="37"/>
        <end position="58"/>
    </location>
</feature>
<feature type="transmembrane region" description="Helical" evidence="13">
    <location>
        <begin position="443"/>
        <end position="461"/>
    </location>
</feature>
<comment type="caution">
    <text evidence="14">The sequence shown here is derived from an EMBL/GenBank/DDBJ whole genome shotgun (WGS) entry which is preliminary data.</text>
</comment>